<dbReference type="AlphaFoldDB" id="A0A495MGB6"/>
<dbReference type="RefSeq" id="WP_147406620.1">
    <property type="nucleotide sequence ID" value="NZ_RBLC01000002.1"/>
</dbReference>
<accession>A0A495MGB6</accession>
<dbReference type="EMBL" id="RBLC01000002">
    <property type="protein sequence ID" value="RKS23369.1"/>
    <property type="molecule type" value="Genomic_DNA"/>
</dbReference>
<gene>
    <name evidence="1" type="ORF">CLV94_2277</name>
</gene>
<evidence type="ECO:0000313" key="1">
    <source>
        <dbReference type="EMBL" id="RKS23369.1"/>
    </source>
</evidence>
<protein>
    <submittedName>
        <fullName evidence="1">Uncharacterized protein</fullName>
    </submittedName>
</protein>
<dbReference type="Proteomes" id="UP000277579">
    <property type="component" value="Unassembled WGS sequence"/>
</dbReference>
<dbReference type="OrthoDB" id="1451537at2"/>
<organism evidence="1 2">
    <name type="scientific">Flavobacterium endophyticum</name>
    <dbReference type="NCBI Taxonomy" id="1540163"/>
    <lineage>
        <taxon>Bacteria</taxon>
        <taxon>Pseudomonadati</taxon>
        <taxon>Bacteroidota</taxon>
        <taxon>Flavobacteriia</taxon>
        <taxon>Flavobacteriales</taxon>
        <taxon>Flavobacteriaceae</taxon>
        <taxon>Flavobacterium</taxon>
    </lineage>
</organism>
<proteinExistence type="predicted"/>
<name>A0A495MGB6_9FLAO</name>
<comment type="caution">
    <text evidence="1">The sequence shown here is derived from an EMBL/GenBank/DDBJ whole genome shotgun (WGS) entry which is preliminary data.</text>
</comment>
<evidence type="ECO:0000313" key="2">
    <source>
        <dbReference type="Proteomes" id="UP000277579"/>
    </source>
</evidence>
<sequence length="205" mass="24207">MAANNFDGIWMYVKDNDYYGEPRYIIFDNDKAVRFDIETEKDGTLRLKENGIAEEMAAIRHEFITPDRLRFFTKAIHYSVYGHESQNTTEETELAEEYLRLEPTVTSLTKEEIQNNSYLAQWNKEKLQIRFNTALDSEIIQEINKKNNREGRKLVVEQLRDTLFLCFLNNSQRELLLPIKTIDQEKIVLQGFPSEPYEITGTRIR</sequence>
<reference evidence="1 2" key="1">
    <citation type="submission" date="2018-10" db="EMBL/GenBank/DDBJ databases">
        <title>Genomic Encyclopedia of Archaeal and Bacterial Type Strains, Phase II (KMG-II): from individual species to whole genera.</title>
        <authorList>
            <person name="Goeker M."/>
        </authorList>
    </citation>
    <scope>NUCLEOTIDE SEQUENCE [LARGE SCALE GENOMIC DNA]</scope>
    <source>
        <strain evidence="1 2">DSM 29537</strain>
    </source>
</reference>
<keyword evidence="2" id="KW-1185">Reference proteome</keyword>